<keyword evidence="3 7" id="KW-0813">Transport</keyword>
<dbReference type="SUPFAM" id="SSF103473">
    <property type="entry name" value="MFS general substrate transporter"/>
    <property type="match status" value="1"/>
</dbReference>
<dbReference type="GO" id="GO:0016020">
    <property type="term" value="C:membrane"/>
    <property type="evidence" value="ECO:0007669"/>
    <property type="project" value="UniProtKB-SubCell"/>
</dbReference>
<dbReference type="InterPro" id="IPR050360">
    <property type="entry name" value="MFS_Sugar_Transporters"/>
</dbReference>
<feature type="transmembrane region" description="Helical" evidence="8">
    <location>
        <begin position="208"/>
        <end position="229"/>
    </location>
</feature>
<evidence type="ECO:0000256" key="2">
    <source>
        <dbReference type="ARBA" id="ARBA00010992"/>
    </source>
</evidence>
<dbReference type="PROSITE" id="PS00217">
    <property type="entry name" value="SUGAR_TRANSPORT_2"/>
    <property type="match status" value="1"/>
</dbReference>
<dbReference type="PANTHER" id="PTHR48022:SF10">
    <property type="entry name" value="MAJOR FACILITATOR SUPERFAMILY (MFS) PROFILE DOMAIN-CONTAINING PROTEIN"/>
    <property type="match status" value="1"/>
</dbReference>
<feature type="transmembrane region" description="Helical" evidence="8">
    <location>
        <begin position="384"/>
        <end position="409"/>
    </location>
</feature>
<feature type="transmembrane region" description="Helical" evidence="8">
    <location>
        <begin position="421"/>
        <end position="440"/>
    </location>
</feature>
<comment type="similarity">
    <text evidence="2 7">Belongs to the major facilitator superfamily. Sugar transporter (TC 2.A.1.1) family.</text>
</comment>
<evidence type="ECO:0000256" key="6">
    <source>
        <dbReference type="ARBA" id="ARBA00023136"/>
    </source>
</evidence>
<feature type="transmembrane region" description="Helical" evidence="8">
    <location>
        <begin position="479"/>
        <end position="501"/>
    </location>
</feature>
<dbReference type="AlphaFoldDB" id="A0AAN6KZT0"/>
<reference evidence="10" key="1">
    <citation type="submission" date="2023-06" db="EMBL/GenBank/DDBJ databases">
        <title>Black Yeasts Isolated from many extreme environments.</title>
        <authorList>
            <person name="Coleine C."/>
            <person name="Stajich J.E."/>
            <person name="Selbmann L."/>
        </authorList>
    </citation>
    <scope>NUCLEOTIDE SEQUENCE</scope>
    <source>
        <strain evidence="10">CCFEE 5200</strain>
    </source>
</reference>
<dbReference type="PANTHER" id="PTHR48022">
    <property type="entry name" value="PLASTIDIC GLUCOSE TRANSPORTER 4"/>
    <property type="match status" value="1"/>
</dbReference>
<evidence type="ECO:0000256" key="1">
    <source>
        <dbReference type="ARBA" id="ARBA00004141"/>
    </source>
</evidence>
<name>A0AAN6KZT0_9PEZI</name>
<dbReference type="InterPro" id="IPR003663">
    <property type="entry name" value="Sugar/inositol_transpt"/>
</dbReference>
<feature type="transmembrane region" description="Helical" evidence="8">
    <location>
        <begin position="235"/>
        <end position="254"/>
    </location>
</feature>
<evidence type="ECO:0000256" key="4">
    <source>
        <dbReference type="ARBA" id="ARBA00022692"/>
    </source>
</evidence>
<feature type="transmembrane region" description="Helical" evidence="8">
    <location>
        <begin position="550"/>
        <end position="568"/>
    </location>
</feature>
<evidence type="ECO:0000313" key="10">
    <source>
        <dbReference type="EMBL" id="KAK1011881.1"/>
    </source>
</evidence>
<evidence type="ECO:0000256" key="3">
    <source>
        <dbReference type="ARBA" id="ARBA00022448"/>
    </source>
</evidence>
<keyword evidence="11" id="KW-1185">Reference proteome</keyword>
<gene>
    <name evidence="10" type="ORF">LTR91_001983</name>
</gene>
<comment type="caution">
    <text evidence="10">The sequence shown here is derived from an EMBL/GenBank/DDBJ whole genome shotgun (WGS) entry which is preliminary data.</text>
</comment>
<dbReference type="NCBIfam" id="TIGR00879">
    <property type="entry name" value="SP"/>
    <property type="match status" value="1"/>
</dbReference>
<dbReference type="InterPro" id="IPR005828">
    <property type="entry name" value="MFS_sugar_transport-like"/>
</dbReference>
<dbReference type="Proteomes" id="UP001175353">
    <property type="component" value="Unassembled WGS sequence"/>
</dbReference>
<feature type="transmembrane region" description="Helical" evidence="8">
    <location>
        <begin position="297"/>
        <end position="318"/>
    </location>
</feature>
<sequence length="646" mass="70133">MRASGRWDSHMGGIRVTMGPPGVAFNLWCRNRLDAAVADRQFHLSAALVSPSQEEDSLVSYTLASHFPVFSSIHSTDPPRSSSPSHPAERRDSLVYSATTSSVLTGSTTTTMGGSQHDTLRANWKCVLACLLVSMSPFQYGVDFGLIGGIQAMIGFMKVFGYAAPNTPVGWNISAEVQQLIGSLMTLGAMVGSGLAGPLAWKLGRKPCLWMACILCWASDIIMMCTTSVGGLYAGRFLIGLANGLFMTFSQLYIQECSPTGYRGLLISAFQFWTSIGTLVGTVVDNFTAPLPGKAEYLIPLGLVYIVPVIIAVGLFFIPESPRWLAETGKIEKAKKSLSWLRPNQDAVDGELLNIQDAIEESRVNSGKTVFLEMFKGTNLRRTMLAVGAVNTQAASGAMFMIAYGTYFFEMAGVGKPFENSVALVAVGVIAIIINTCIITRFGRRRVFLMTGLTFCAITMLIVAAVYTAAPNAESTKKLIVGISVVYILSYNGMISSYAWLSGGELPSQHLRSYTFGLAASTGFLGAWLATFTAPYFINPDALNWGPKYGYIWVPPCLLAALWVYFFLPEVKGRSLEEIDELFERRLPARQFRGYVCTSRSAIESKMRNASSDEGDEKGPTVQTIERVFGDEKGVAAVVETAMHVA</sequence>
<evidence type="ECO:0000256" key="5">
    <source>
        <dbReference type="ARBA" id="ARBA00022989"/>
    </source>
</evidence>
<evidence type="ECO:0000256" key="7">
    <source>
        <dbReference type="RuleBase" id="RU003346"/>
    </source>
</evidence>
<dbReference type="InterPro" id="IPR036259">
    <property type="entry name" value="MFS_trans_sf"/>
</dbReference>
<dbReference type="EMBL" id="JAUJLE010000008">
    <property type="protein sequence ID" value="KAK1011881.1"/>
    <property type="molecule type" value="Genomic_DNA"/>
</dbReference>
<evidence type="ECO:0000256" key="8">
    <source>
        <dbReference type="SAM" id="Phobius"/>
    </source>
</evidence>
<organism evidence="10 11">
    <name type="scientific">Friedmanniomyces endolithicus</name>
    <dbReference type="NCBI Taxonomy" id="329885"/>
    <lineage>
        <taxon>Eukaryota</taxon>
        <taxon>Fungi</taxon>
        <taxon>Dikarya</taxon>
        <taxon>Ascomycota</taxon>
        <taxon>Pezizomycotina</taxon>
        <taxon>Dothideomycetes</taxon>
        <taxon>Dothideomycetidae</taxon>
        <taxon>Mycosphaerellales</taxon>
        <taxon>Teratosphaeriaceae</taxon>
        <taxon>Friedmanniomyces</taxon>
    </lineage>
</organism>
<keyword evidence="4 8" id="KW-0812">Transmembrane</keyword>
<dbReference type="FunFam" id="1.20.1250.20:FF:000078">
    <property type="entry name" value="MFS maltose transporter, putative"/>
    <property type="match status" value="1"/>
</dbReference>
<dbReference type="Gene3D" id="1.20.1250.20">
    <property type="entry name" value="MFS general substrate transporter like domains"/>
    <property type="match status" value="1"/>
</dbReference>
<protein>
    <recommendedName>
        <fullName evidence="9">Major facilitator superfamily (MFS) profile domain-containing protein</fullName>
    </recommendedName>
</protein>
<feature type="domain" description="Major facilitator superfamily (MFS) profile" evidence="9">
    <location>
        <begin position="129"/>
        <end position="572"/>
    </location>
</feature>
<comment type="subcellular location">
    <subcellularLocation>
        <location evidence="1">Membrane</location>
        <topology evidence="1">Multi-pass membrane protein</topology>
    </subcellularLocation>
</comment>
<dbReference type="GO" id="GO:0005351">
    <property type="term" value="F:carbohydrate:proton symporter activity"/>
    <property type="evidence" value="ECO:0007669"/>
    <property type="project" value="TreeGrafter"/>
</dbReference>
<accession>A0AAN6KZT0</accession>
<dbReference type="Pfam" id="PF00083">
    <property type="entry name" value="Sugar_tr"/>
    <property type="match status" value="1"/>
</dbReference>
<feature type="transmembrane region" description="Helical" evidence="8">
    <location>
        <begin position="447"/>
        <end position="467"/>
    </location>
</feature>
<proteinExistence type="inferred from homology"/>
<dbReference type="InterPro" id="IPR020846">
    <property type="entry name" value="MFS_dom"/>
</dbReference>
<dbReference type="PROSITE" id="PS50850">
    <property type="entry name" value="MFS"/>
    <property type="match status" value="1"/>
</dbReference>
<feature type="transmembrane region" description="Helical" evidence="8">
    <location>
        <begin position="266"/>
        <end position="285"/>
    </location>
</feature>
<dbReference type="InterPro" id="IPR005829">
    <property type="entry name" value="Sugar_transporter_CS"/>
</dbReference>
<evidence type="ECO:0000313" key="11">
    <source>
        <dbReference type="Proteomes" id="UP001175353"/>
    </source>
</evidence>
<feature type="transmembrane region" description="Helical" evidence="8">
    <location>
        <begin position="180"/>
        <end position="201"/>
    </location>
</feature>
<feature type="transmembrane region" description="Helical" evidence="8">
    <location>
        <begin position="513"/>
        <end position="538"/>
    </location>
</feature>
<feature type="transmembrane region" description="Helical" evidence="8">
    <location>
        <begin position="140"/>
        <end position="160"/>
    </location>
</feature>
<keyword evidence="6 8" id="KW-0472">Membrane</keyword>
<evidence type="ECO:0000259" key="9">
    <source>
        <dbReference type="PROSITE" id="PS50850"/>
    </source>
</evidence>
<keyword evidence="5 8" id="KW-1133">Transmembrane helix</keyword>